<protein>
    <submittedName>
        <fullName evidence="1">DUF4359 domain-containing protein</fullName>
    </submittedName>
</protein>
<comment type="caution">
    <text evidence="1">The sequence shown here is derived from an EMBL/GenBank/DDBJ whole genome shotgun (WGS) entry which is preliminary data.</text>
</comment>
<gene>
    <name evidence="1" type="ORF">QH73_0003195</name>
</gene>
<dbReference type="InterPro" id="IPR025578">
    <property type="entry name" value="DUF4359"/>
</dbReference>
<dbReference type="RefSeq" id="WP_039715201.1">
    <property type="nucleotide sequence ID" value="NZ_JTJC03000001.1"/>
</dbReference>
<sequence length="126" mass="13823">MKRSTSISYIGLVVLGGLGVVMALTNPDRSAYEIYAGKRLGTYIKDEVCPQAPNIFGLALQQNCSDLVDSSSPVIQRIVANNTKRQNFLLFSIYTTDLAVGGVIPSYRFQTVGAMQNFFTYSAQKQ</sequence>
<reference evidence="1 2" key="1">
    <citation type="journal article" date="2015" name="Genome Announc.">
        <title>Draft Genome Sequence of the Terrestrial Cyanobacterium Scytonema millei VB511283, Isolated from Eastern India.</title>
        <authorList>
            <person name="Sen D."/>
            <person name="Chandrababunaidu M.M."/>
            <person name="Singh D."/>
            <person name="Sanghi N."/>
            <person name="Ghorai A."/>
            <person name="Mishra G.P."/>
            <person name="Madduluri M."/>
            <person name="Adhikary S.P."/>
            <person name="Tripathy S."/>
        </authorList>
    </citation>
    <scope>NUCLEOTIDE SEQUENCE [LARGE SCALE GENOMIC DNA]</scope>
    <source>
        <strain evidence="1 2">VB511283</strain>
    </source>
</reference>
<keyword evidence="2" id="KW-1185">Reference proteome</keyword>
<accession>A0A9X5I3C5</accession>
<dbReference type="AlphaFoldDB" id="A0A9X5I3C5"/>
<organism evidence="1 2">
    <name type="scientific">Scytonema millei VB511283</name>
    <dbReference type="NCBI Taxonomy" id="1245923"/>
    <lineage>
        <taxon>Bacteria</taxon>
        <taxon>Bacillati</taxon>
        <taxon>Cyanobacteriota</taxon>
        <taxon>Cyanophyceae</taxon>
        <taxon>Nostocales</taxon>
        <taxon>Scytonemataceae</taxon>
        <taxon>Scytonema</taxon>
    </lineage>
</organism>
<dbReference type="Pfam" id="PF14271">
    <property type="entry name" value="DUF4359"/>
    <property type="match status" value="1"/>
</dbReference>
<evidence type="ECO:0000313" key="2">
    <source>
        <dbReference type="Proteomes" id="UP000031532"/>
    </source>
</evidence>
<proteinExistence type="predicted"/>
<dbReference type="EMBL" id="JTJC03000001">
    <property type="protein sequence ID" value="NHC33676.1"/>
    <property type="molecule type" value="Genomic_DNA"/>
</dbReference>
<dbReference type="OrthoDB" id="573423at2"/>
<name>A0A9X5I3C5_9CYAN</name>
<evidence type="ECO:0000313" key="1">
    <source>
        <dbReference type="EMBL" id="NHC33676.1"/>
    </source>
</evidence>
<dbReference type="Proteomes" id="UP000031532">
    <property type="component" value="Unassembled WGS sequence"/>
</dbReference>